<keyword evidence="1" id="KW-0732">Signal</keyword>
<reference evidence="2 3" key="1">
    <citation type="journal article" date="2021" name="Commun. Biol.">
        <title>The genome of Shorea leprosula (Dipterocarpaceae) highlights the ecological relevance of drought in aseasonal tropical rainforests.</title>
        <authorList>
            <person name="Ng K.K.S."/>
            <person name="Kobayashi M.J."/>
            <person name="Fawcett J.A."/>
            <person name="Hatakeyama M."/>
            <person name="Paape T."/>
            <person name="Ng C.H."/>
            <person name="Ang C.C."/>
            <person name="Tnah L.H."/>
            <person name="Lee C.T."/>
            <person name="Nishiyama T."/>
            <person name="Sese J."/>
            <person name="O'Brien M.J."/>
            <person name="Copetti D."/>
            <person name="Mohd Noor M.I."/>
            <person name="Ong R.C."/>
            <person name="Putra M."/>
            <person name="Sireger I.Z."/>
            <person name="Indrioko S."/>
            <person name="Kosugi Y."/>
            <person name="Izuno A."/>
            <person name="Isagi Y."/>
            <person name="Lee S.L."/>
            <person name="Shimizu K.K."/>
        </authorList>
    </citation>
    <scope>NUCLEOTIDE SEQUENCE [LARGE SCALE GENOMIC DNA]</scope>
    <source>
        <strain evidence="2">214</strain>
    </source>
</reference>
<evidence type="ECO:0000256" key="1">
    <source>
        <dbReference type="SAM" id="SignalP"/>
    </source>
</evidence>
<proteinExistence type="predicted"/>
<organism evidence="2 3">
    <name type="scientific">Rubroshorea leprosula</name>
    <dbReference type="NCBI Taxonomy" id="152421"/>
    <lineage>
        <taxon>Eukaryota</taxon>
        <taxon>Viridiplantae</taxon>
        <taxon>Streptophyta</taxon>
        <taxon>Embryophyta</taxon>
        <taxon>Tracheophyta</taxon>
        <taxon>Spermatophyta</taxon>
        <taxon>Magnoliopsida</taxon>
        <taxon>eudicotyledons</taxon>
        <taxon>Gunneridae</taxon>
        <taxon>Pentapetalae</taxon>
        <taxon>rosids</taxon>
        <taxon>malvids</taxon>
        <taxon>Malvales</taxon>
        <taxon>Dipterocarpaceae</taxon>
        <taxon>Rubroshorea</taxon>
    </lineage>
</organism>
<name>A0AAV5LG03_9ROSI</name>
<evidence type="ECO:0000313" key="3">
    <source>
        <dbReference type="Proteomes" id="UP001054252"/>
    </source>
</evidence>
<dbReference type="AlphaFoldDB" id="A0AAV5LG03"/>
<feature type="signal peptide" evidence="1">
    <location>
        <begin position="1"/>
        <end position="17"/>
    </location>
</feature>
<comment type="caution">
    <text evidence="2">The sequence shown here is derived from an EMBL/GenBank/DDBJ whole genome shotgun (WGS) entry which is preliminary data.</text>
</comment>
<gene>
    <name evidence="2" type="ORF">SLEP1_g44366</name>
</gene>
<keyword evidence="3" id="KW-1185">Reference proteome</keyword>
<evidence type="ECO:0000313" key="2">
    <source>
        <dbReference type="EMBL" id="GKV36214.1"/>
    </source>
</evidence>
<dbReference type="Proteomes" id="UP001054252">
    <property type="component" value="Unassembled WGS sequence"/>
</dbReference>
<feature type="chain" id="PRO_5043741840" evidence="1">
    <location>
        <begin position="18"/>
        <end position="34"/>
    </location>
</feature>
<protein>
    <submittedName>
        <fullName evidence="2">Uncharacterized protein</fullName>
    </submittedName>
</protein>
<accession>A0AAV5LG03</accession>
<sequence length="34" mass="3844">MTKYYLLVSLIAGFITAFKETNPQPEVITELVRG</sequence>
<dbReference type="EMBL" id="BPVZ01000115">
    <property type="protein sequence ID" value="GKV36214.1"/>
    <property type="molecule type" value="Genomic_DNA"/>
</dbReference>